<dbReference type="PROSITE" id="PS50943">
    <property type="entry name" value="HTH_CROC1"/>
    <property type="match status" value="1"/>
</dbReference>
<evidence type="ECO:0000313" key="2">
    <source>
        <dbReference type="EMBL" id="MBO1361797.1"/>
    </source>
</evidence>
<name>A0ABS3M0Z6_9PROT</name>
<evidence type="ECO:0000259" key="1">
    <source>
        <dbReference type="PROSITE" id="PS50943"/>
    </source>
</evidence>
<evidence type="ECO:0000313" key="3">
    <source>
        <dbReference type="Proteomes" id="UP000664771"/>
    </source>
</evidence>
<comment type="caution">
    <text evidence="2">The sequence shown here is derived from an EMBL/GenBank/DDBJ whole genome shotgun (WGS) entry which is preliminary data.</text>
</comment>
<sequence>MTPKDANKRISEIMREARGAVGLSQRQASEVSGLGVNTISMIERGAGCSFLTGVRLLGHYDADHAYLGRVIDVALRVEVQP</sequence>
<dbReference type="InterPro" id="IPR010982">
    <property type="entry name" value="Lambda_DNA-bd_dom_sf"/>
</dbReference>
<dbReference type="Gene3D" id="1.10.260.40">
    <property type="entry name" value="lambda repressor-like DNA-binding domains"/>
    <property type="match status" value="1"/>
</dbReference>
<organism evidence="2 3">
    <name type="scientific">Acetobacter sacchari</name>
    <dbReference type="NCBI Taxonomy" id="2661687"/>
    <lineage>
        <taxon>Bacteria</taxon>
        <taxon>Pseudomonadati</taxon>
        <taxon>Pseudomonadota</taxon>
        <taxon>Alphaproteobacteria</taxon>
        <taxon>Acetobacterales</taxon>
        <taxon>Acetobacteraceae</taxon>
        <taxon>Acetobacter</taxon>
    </lineage>
</organism>
<dbReference type="CDD" id="cd00093">
    <property type="entry name" value="HTH_XRE"/>
    <property type="match status" value="1"/>
</dbReference>
<dbReference type="Proteomes" id="UP000664771">
    <property type="component" value="Unassembled WGS sequence"/>
</dbReference>
<keyword evidence="3" id="KW-1185">Reference proteome</keyword>
<dbReference type="SMART" id="SM00530">
    <property type="entry name" value="HTH_XRE"/>
    <property type="match status" value="1"/>
</dbReference>
<proteinExistence type="predicted"/>
<dbReference type="EMBL" id="JAFVMF010000030">
    <property type="protein sequence ID" value="MBO1361797.1"/>
    <property type="molecule type" value="Genomic_DNA"/>
</dbReference>
<reference evidence="2 3" key="1">
    <citation type="submission" date="2021-03" db="EMBL/GenBank/DDBJ databases">
        <title>The complete genome sequence of Acetobacter sacchari TBRC 11175.</title>
        <authorList>
            <person name="Charoenyingcharoen P."/>
            <person name="Yukphan P."/>
        </authorList>
    </citation>
    <scope>NUCLEOTIDE SEQUENCE [LARGE SCALE GENOMIC DNA]</scope>
    <source>
        <strain evidence="2 3">TBRC 11175</strain>
    </source>
</reference>
<dbReference type="SUPFAM" id="SSF47413">
    <property type="entry name" value="lambda repressor-like DNA-binding domains"/>
    <property type="match status" value="1"/>
</dbReference>
<gene>
    <name evidence="2" type="ORF">J2D73_18605</name>
</gene>
<dbReference type="Pfam" id="PF01381">
    <property type="entry name" value="HTH_3"/>
    <property type="match status" value="1"/>
</dbReference>
<feature type="domain" description="HTH cro/C1-type" evidence="1">
    <location>
        <begin position="14"/>
        <end position="67"/>
    </location>
</feature>
<accession>A0ABS3M0Z6</accession>
<dbReference type="InterPro" id="IPR001387">
    <property type="entry name" value="Cro/C1-type_HTH"/>
</dbReference>
<dbReference type="RefSeq" id="WP_207883786.1">
    <property type="nucleotide sequence ID" value="NZ_JAFVMF010000030.1"/>
</dbReference>
<protein>
    <submittedName>
        <fullName evidence="2">Helix-turn-helix transcriptional regulator</fullName>
    </submittedName>
</protein>